<feature type="transmembrane region" description="Helical" evidence="6">
    <location>
        <begin position="42"/>
        <end position="62"/>
    </location>
</feature>
<accession>D5V189</accession>
<dbReference type="RefSeq" id="WP_013136196.1">
    <property type="nucleotide sequence ID" value="NC_014166.1"/>
</dbReference>
<reference evidence="8 9" key="1">
    <citation type="journal article" date="2010" name="Stand. Genomic Sci.">
        <title>Complete genome sequence of Arcobacter nitrofigilis type strain (CI).</title>
        <authorList>
            <person name="Pati A."/>
            <person name="Gronow S."/>
            <person name="Lapidus A."/>
            <person name="Copeland A."/>
            <person name="Glavina Del Rio T."/>
            <person name="Nolan M."/>
            <person name="Lucas S."/>
            <person name="Tice H."/>
            <person name="Cheng J.F."/>
            <person name="Han C."/>
            <person name="Chertkov O."/>
            <person name="Bruce D."/>
            <person name="Tapia R."/>
            <person name="Goodwin L."/>
            <person name="Pitluck S."/>
            <person name="Liolios K."/>
            <person name="Ivanova N."/>
            <person name="Mavromatis K."/>
            <person name="Chen A."/>
            <person name="Palaniappan K."/>
            <person name="Land M."/>
            <person name="Hauser L."/>
            <person name="Chang Y.J."/>
            <person name="Jeffries C.D."/>
            <person name="Detter J.C."/>
            <person name="Rohde M."/>
            <person name="Goker M."/>
            <person name="Bristow J."/>
            <person name="Eisen J.A."/>
            <person name="Markowitz V."/>
            <person name="Hugenholtz P."/>
            <person name="Klenk H.P."/>
            <person name="Kyrpides N.C."/>
        </authorList>
    </citation>
    <scope>NUCLEOTIDE SEQUENCE [LARGE SCALE GENOMIC DNA]</scope>
    <source>
        <strain evidence="9">ATCC 33309 / DSM 7299 / CCUG 15893 / LMG 7604 / NCTC 12251 / CI</strain>
    </source>
</reference>
<dbReference type="HOGENOM" id="CLU_120964_3_3_7"/>
<dbReference type="InterPro" id="IPR023845">
    <property type="entry name" value="DUF3817_TM"/>
</dbReference>
<name>D5V189_ARCNC</name>
<dbReference type="AlphaFoldDB" id="D5V189"/>
<keyword evidence="3 6" id="KW-0812">Transmembrane</keyword>
<dbReference type="Proteomes" id="UP000000939">
    <property type="component" value="Chromosome"/>
</dbReference>
<dbReference type="Pfam" id="PF12823">
    <property type="entry name" value="DUF3817"/>
    <property type="match status" value="1"/>
</dbReference>
<dbReference type="STRING" id="572480.Arnit_2400"/>
<protein>
    <recommendedName>
        <fullName evidence="7">DUF3817 domain-containing protein</fullName>
    </recommendedName>
</protein>
<evidence type="ECO:0000313" key="8">
    <source>
        <dbReference type="EMBL" id="ADG94051.1"/>
    </source>
</evidence>
<feature type="domain" description="DUF3817" evidence="7">
    <location>
        <begin position="7"/>
        <end position="94"/>
    </location>
</feature>
<comment type="subcellular location">
    <subcellularLocation>
        <location evidence="1">Cell membrane</location>
        <topology evidence="1">Multi-pass membrane protein</topology>
    </subcellularLocation>
</comment>
<keyword evidence="4 6" id="KW-1133">Transmembrane helix</keyword>
<keyword evidence="5 6" id="KW-0472">Membrane</keyword>
<evidence type="ECO:0000313" key="9">
    <source>
        <dbReference type="Proteomes" id="UP000000939"/>
    </source>
</evidence>
<proteinExistence type="predicted"/>
<organism evidence="8 9">
    <name type="scientific">Arcobacter nitrofigilis (strain ATCC 33309 / DSM 7299 / CCUG 15893 / LMG 7604 / NCTC 12251 / CI)</name>
    <name type="common">Campylobacter nitrofigilis</name>
    <dbReference type="NCBI Taxonomy" id="572480"/>
    <lineage>
        <taxon>Bacteria</taxon>
        <taxon>Pseudomonadati</taxon>
        <taxon>Campylobacterota</taxon>
        <taxon>Epsilonproteobacteria</taxon>
        <taxon>Campylobacterales</taxon>
        <taxon>Arcobacteraceae</taxon>
        <taxon>Arcobacter</taxon>
    </lineage>
</organism>
<evidence type="ECO:0000256" key="2">
    <source>
        <dbReference type="ARBA" id="ARBA00022475"/>
    </source>
</evidence>
<gene>
    <name evidence="8" type="ordered locus">Arnit_2400</name>
</gene>
<dbReference type="KEGG" id="ant:Arnit_2400"/>
<keyword evidence="9" id="KW-1185">Reference proteome</keyword>
<evidence type="ECO:0000259" key="7">
    <source>
        <dbReference type="Pfam" id="PF12823"/>
    </source>
</evidence>
<sequence>MFKNQFSNFRLISYIEGISYIILVFIAMPLKYLEENIVLMKIMGMGHGLLFMLFCIFLFSYSKTHNINKETVRNYFIYSLSPFGFLLIENSLKKKCNEWY</sequence>
<dbReference type="OrthoDB" id="1121311at2"/>
<dbReference type="NCBIfam" id="TIGR03954">
    <property type="entry name" value="integ_memb_HG"/>
    <property type="match status" value="1"/>
</dbReference>
<evidence type="ECO:0000256" key="3">
    <source>
        <dbReference type="ARBA" id="ARBA00022692"/>
    </source>
</evidence>
<dbReference type="EMBL" id="CP001999">
    <property type="protein sequence ID" value="ADG94051.1"/>
    <property type="molecule type" value="Genomic_DNA"/>
</dbReference>
<keyword evidence="2" id="KW-1003">Cell membrane</keyword>
<evidence type="ECO:0000256" key="4">
    <source>
        <dbReference type="ARBA" id="ARBA00022989"/>
    </source>
</evidence>
<dbReference type="PANTHER" id="PTHR40077:SF1">
    <property type="entry name" value="MEMBRANE PROTEIN"/>
    <property type="match status" value="1"/>
</dbReference>
<dbReference type="PANTHER" id="PTHR40077">
    <property type="entry name" value="MEMBRANE PROTEIN-RELATED"/>
    <property type="match status" value="1"/>
</dbReference>
<dbReference type="GO" id="GO:0005886">
    <property type="term" value="C:plasma membrane"/>
    <property type="evidence" value="ECO:0007669"/>
    <property type="project" value="UniProtKB-SubCell"/>
</dbReference>
<evidence type="ECO:0000256" key="6">
    <source>
        <dbReference type="SAM" id="Phobius"/>
    </source>
</evidence>
<evidence type="ECO:0000256" key="1">
    <source>
        <dbReference type="ARBA" id="ARBA00004651"/>
    </source>
</evidence>
<feature type="transmembrane region" description="Helical" evidence="6">
    <location>
        <begin position="12"/>
        <end position="30"/>
    </location>
</feature>
<evidence type="ECO:0000256" key="5">
    <source>
        <dbReference type="ARBA" id="ARBA00023136"/>
    </source>
</evidence>